<feature type="transmembrane region" description="Helical" evidence="7">
    <location>
        <begin position="140"/>
        <end position="162"/>
    </location>
</feature>
<sequence length="467" mass="49214">MSDAAPPDLAPPGTKPVSPLKKVLANAGQLLSGRVVNAVVGLAYIALTYRSLGKEAAGVLVLINAFAQFLGEAAHFQSWQTLITYGAAPLLDDDKRRFQQVLRLSMLLDLISGVLGVILGVLGAWFFWQELRWPEGTNGYGALYALSIGVMTSATGVGLLRLFDRFRFLAAEQAISSFVRMVGCAICAFTHAPLPYFLLAWAAGTFASFAYIAAIAFWDLKRRGLLRGFSLIGPTSQDLPGVWRFALATNFSGTLDVGFTHVLTMIVGAMLGPAQAASWRIGKQVADGMAKPARLMVPALYPELAKMRAAGSQQAMNKLAVQIALIGGAAAGVLLLVSLLAGYWILEKVVGPGYGAAAGVMNWQVAAAAIGVMTLPLEPMLVSMRAAGSALTVRLVVVIAYLAALGPLINTFGLTGAGAALVAAALGMGIGMYFMARRRLARLAAEEDSARTTKDDEGPSYDHAHGV</sequence>
<dbReference type="InterPro" id="IPR050833">
    <property type="entry name" value="Poly_Biosynth_Transport"/>
</dbReference>
<protein>
    <submittedName>
        <fullName evidence="8">Lipopolysaccharide biosynthesis protein</fullName>
    </submittedName>
</protein>
<keyword evidence="9" id="KW-1185">Reference proteome</keyword>
<comment type="subcellular location">
    <subcellularLocation>
        <location evidence="1">Cell membrane</location>
        <topology evidence="1">Multi-pass membrane protein</topology>
    </subcellularLocation>
</comment>
<evidence type="ECO:0000256" key="7">
    <source>
        <dbReference type="SAM" id="Phobius"/>
    </source>
</evidence>
<feature type="transmembrane region" description="Helical" evidence="7">
    <location>
        <begin position="323"/>
        <end position="346"/>
    </location>
</feature>
<evidence type="ECO:0000256" key="2">
    <source>
        <dbReference type="ARBA" id="ARBA00022475"/>
    </source>
</evidence>
<keyword evidence="2" id="KW-1003">Cell membrane</keyword>
<dbReference type="EMBL" id="CP096040">
    <property type="protein sequence ID" value="USQ94097.1"/>
    <property type="molecule type" value="Genomic_DNA"/>
</dbReference>
<evidence type="ECO:0000256" key="1">
    <source>
        <dbReference type="ARBA" id="ARBA00004651"/>
    </source>
</evidence>
<feature type="transmembrane region" description="Helical" evidence="7">
    <location>
        <begin position="198"/>
        <end position="218"/>
    </location>
</feature>
<dbReference type="PANTHER" id="PTHR30250">
    <property type="entry name" value="PST FAMILY PREDICTED COLANIC ACID TRANSPORTER"/>
    <property type="match status" value="1"/>
</dbReference>
<keyword evidence="4 7" id="KW-1133">Transmembrane helix</keyword>
<feature type="transmembrane region" description="Helical" evidence="7">
    <location>
        <begin position="387"/>
        <end position="406"/>
    </location>
</feature>
<keyword evidence="5 7" id="KW-0472">Membrane</keyword>
<gene>
    <name evidence="8" type="ORF">MZV50_15950</name>
</gene>
<dbReference type="Proteomes" id="UP001057520">
    <property type="component" value="Chromosome"/>
</dbReference>
<evidence type="ECO:0000313" key="9">
    <source>
        <dbReference type="Proteomes" id="UP001057520"/>
    </source>
</evidence>
<reference evidence="8 9" key="1">
    <citation type="submission" date="2022-04" db="EMBL/GenBank/DDBJ databases">
        <title>Genome sequence of soybean root-associated Caulobacter segnis RL271.</title>
        <authorList>
            <person name="Longley R."/>
            <person name="Bonito G."/>
            <person name="Trigodet F."/>
            <person name="Crosson S."/>
            <person name="Fiebig A."/>
        </authorList>
    </citation>
    <scope>NUCLEOTIDE SEQUENCE [LARGE SCALE GENOMIC DNA]</scope>
    <source>
        <strain evidence="8 9">RL271</strain>
    </source>
</reference>
<organism evidence="8 9">
    <name type="scientific">Caulobacter segnis</name>
    <dbReference type="NCBI Taxonomy" id="88688"/>
    <lineage>
        <taxon>Bacteria</taxon>
        <taxon>Pseudomonadati</taxon>
        <taxon>Pseudomonadota</taxon>
        <taxon>Alphaproteobacteria</taxon>
        <taxon>Caulobacterales</taxon>
        <taxon>Caulobacteraceae</taxon>
        <taxon>Caulobacter</taxon>
    </lineage>
</organism>
<name>A0ABY4ZMS4_9CAUL</name>
<proteinExistence type="predicted"/>
<feature type="transmembrane region" description="Helical" evidence="7">
    <location>
        <begin position="412"/>
        <end position="434"/>
    </location>
</feature>
<evidence type="ECO:0000256" key="3">
    <source>
        <dbReference type="ARBA" id="ARBA00022692"/>
    </source>
</evidence>
<evidence type="ECO:0000256" key="6">
    <source>
        <dbReference type="SAM" id="MobiDB-lite"/>
    </source>
</evidence>
<evidence type="ECO:0000256" key="4">
    <source>
        <dbReference type="ARBA" id="ARBA00022989"/>
    </source>
</evidence>
<keyword evidence="3 7" id="KW-0812">Transmembrane</keyword>
<evidence type="ECO:0000256" key="5">
    <source>
        <dbReference type="ARBA" id="ARBA00023136"/>
    </source>
</evidence>
<feature type="transmembrane region" description="Helical" evidence="7">
    <location>
        <begin position="106"/>
        <end position="128"/>
    </location>
</feature>
<evidence type="ECO:0000313" key="8">
    <source>
        <dbReference type="EMBL" id="USQ94097.1"/>
    </source>
</evidence>
<feature type="transmembrane region" description="Helical" evidence="7">
    <location>
        <begin position="352"/>
        <end position="375"/>
    </location>
</feature>
<dbReference type="PANTHER" id="PTHR30250:SF31">
    <property type="entry name" value="INNER MEMBRANE PROTEIN YGHQ"/>
    <property type="match status" value="1"/>
</dbReference>
<accession>A0ABY4ZMS4</accession>
<feature type="region of interest" description="Disordered" evidence="6">
    <location>
        <begin position="446"/>
        <end position="467"/>
    </location>
</feature>